<feature type="domain" description="JmjC" evidence="1">
    <location>
        <begin position="232"/>
        <end position="400"/>
    </location>
</feature>
<sequence length="401" mass="44715">MRTVRAEANPIRARRAGWPVMRMSLDESVSSSALLARMLYERMAEHYLPTARQVSVALEVADARELDCRFVLGETLTLSRETAPADAAITLTRDALAWALAEPTLFDWRSEVFLAACQGRFQITGEYRIAYYLLQLLKRPDAAARAALARARSIAPAALAAVEVTPVCNRASMLDAVLRSMPLHLRRVLDWPALQWDPAEWDARYGDTVVRAAVDGVQPLLLRDMLPLREASEARHADPSRNVPVYTDGCRLPDRLAPLFALPCLPAASFSAAQLWSGRQRGSTVTGLHCDIASSFLAQVRGRKKMRLYAPAQRDRLYALDAFNSHQLCRVNADTPDLKRFPRFAEAQYADVLLEPGDLLIVPTGWYHCAWALDDVLSVSRFMSDEVAQRLNDEACSSRHA</sequence>
<dbReference type="PANTHER" id="PTHR12461">
    <property type="entry name" value="HYPOXIA-INDUCIBLE FACTOR 1 ALPHA INHIBITOR-RELATED"/>
    <property type="match status" value="1"/>
</dbReference>
<keyword evidence="3" id="KW-1185">Reference proteome</keyword>
<dbReference type="EMBL" id="LXJZ01000091">
    <property type="protein sequence ID" value="OAJ61446.1"/>
    <property type="molecule type" value="Genomic_DNA"/>
</dbReference>
<dbReference type="InterPro" id="IPR003347">
    <property type="entry name" value="JmjC_dom"/>
</dbReference>
<evidence type="ECO:0000313" key="2">
    <source>
        <dbReference type="EMBL" id="OAJ61446.1"/>
    </source>
</evidence>
<dbReference type="Pfam" id="PF13621">
    <property type="entry name" value="Cupin_8"/>
    <property type="match status" value="1"/>
</dbReference>
<comment type="caution">
    <text evidence="2">The sequence shown here is derived from an EMBL/GenBank/DDBJ whole genome shotgun (WGS) entry which is preliminary data.</text>
</comment>
<evidence type="ECO:0000259" key="1">
    <source>
        <dbReference type="PROSITE" id="PS51184"/>
    </source>
</evidence>
<dbReference type="PROSITE" id="PS51184">
    <property type="entry name" value="JMJC"/>
    <property type="match status" value="1"/>
</dbReference>
<reference evidence="2 3" key="1">
    <citation type="submission" date="2016-04" db="EMBL/GenBank/DDBJ databases">
        <title>Reclassification of Paraburkholderia panaciterrae (Farh et al. 2015) Dobritsa &amp; Samadpour 2016 as a later homotypic synonym of Paraburkholderia ginsengiterrae (Farh et al. 2015) Dobritsa &amp; Samadpour 2016.</title>
        <authorList>
            <person name="Dobritsa A.P."/>
            <person name="Kutumbaka K."/>
            <person name="Samadpour M."/>
        </authorList>
    </citation>
    <scope>NUCLEOTIDE SEQUENCE [LARGE SCALE GENOMIC DNA]</scope>
    <source>
        <strain evidence="2 3">DCY85-1</strain>
    </source>
</reference>
<organism evidence="2 3">
    <name type="scientific">Paraburkholderia ginsengiterrae</name>
    <dbReference type="NCBI Taxonomy" id="1462993"/>
    <lineage>
        <taxon>Bacteria</taxon>
        <taxon>Pseudomonadati</taxon>
        <taxon>Pseudomonadota</taxon>
        <taxon>Betaproteobacteria</taxon>
        <taxon>Burkholderiales</taxon>
        <taxon>Burkholderiaceae</taxon>
        <taxon>Paraburkholderia</taxon>
    </lineage>
</organism>
<protein>
    <recommendedName>
        <fullName evidence="1">JmjC domain-containing protein</fullName>
    </recommendedName>
</protein>
<name>A0ABX2V0L7_9BURK</name>
<dbReference type="SMART" id="SM00558">
    <property type="entry name" value="JmjC"/>
    <property type="match status" value="1"/>
</dbReference>
<dbReference type="Proteomes" id="UP000077961">
    <property type="component" value="Unassembled WGS sequence"/>
</dbReference>
<evidence type="ECO:0000313" key="3">
    <source>
        <dbReference type="Proteomes" id="UP000077961"/>
    </source>
</evidence>
<accession>A0ABX2V0L7</accession>
<dbReference type="InterPro" id="IPR041667">
    <property type="entry name" value="Cupin_8"/>
</dbReference>
<dbReference type="PANTHER" id="PTHR12461:SF105">
    <property type="entry name" value="HYPOXIA-INDUCIBLE FACTOR 1-ALPHA INHIBITOR"/>
    <property type="match status" value="1"/>
</dbReference>
<dbReference type="SUPFAM" id="SSF51197">
    <property type="entry name" value="Clavaminate synthase-like"/>
    <property type="match status" value="1"/>
</dbReference>
<dbReference type="Gene3D" id="2.60.120.650">
    <property type="entry name" value="Cupin"/>
    <property type="match status" value="1"/>
</dbReference>
<gene>
    <name evidence="2" type="ORF">A6V36_24005</name>
</gene>
<proteinExistence type="predicted"/>